<dbReference type="Gene3D" id="1.25.40.10">
    <property type="entry name" value="Tetratricopeptide repeat domain"/>
    <property type="match status" value="2"/>
</dbReference>
<dbReference type="PROSITE" id="PS51375">
    <property type="entry name" value="PPR"/>
    <property type="match status" value="3"/>
</dbReference>
<dbReference type="InterPro" id="IPR046848">
    <property type="entry name" value="E_motif"/>
</dbReference>
<reference evidence="6" key="1">
    <citation type="journal article" date="2014" name="Science">
        <title>The coffee genome provides insight into the convergent evolution of caffeine biosynthesis.</title>
        <authorList>
            <person name="Denoeud F."/>
            <person name="Carretero-Paulet L."/>
            <person name="Dereeper A."/>
            <person name="Droc G."/>
            <person name="Guyot R."/>
            <person name="Pietrella M."/>
            <person name="Zheng C."/>
            <person name="Alberti A."/>
            <person name="Anthony F."/>
            <person name="Aprea G."/>
            <person name="Aury J.M."/>
            <person name="Bento P."/>
            <person name="Bernard M."/>
            <person name="Bocs S."/>
            <person name="Campa C."/>
            <person name="Cenci A."/>
            <person name="Combes M.C."/>
            <person name="Crouzillat D."/>
            <person name="Da Silva C."/>
            <person name="Daddiego L."/>
            <person name="De Bellis F."/>
            <person name="Dussert S."/>
            <person name="Garsmeur O."/>
            <person name="Gayraud T."/>
            <person name="Guignon V."/>
            <person name="Jahn K."/>
            <person name="Jamilloux V."/>
            <person name="Joet T."/>
            <person name="Labadie K."/>
            <person name="Lan T."/>
            <person name="Leclercq J."/>
            <person name="Lepelley M."/>
            <person name="Leroy T."/>
            <person name="Li L.T."/>
            <person name="Librado P."/>
            <person name="Lopez L."/>
            <person name="Munoz A."/>
            <person name="Noel B."/>
            <person name="Pallavicini A."/>
            <person name="Perrotta G."/>
            <person name="Poncet V."/>
            <person name="Pot D."/>
            <person name="Priyono X."/>
            <person name="Rigoreau M."/>
            <person name="Rouard M."/>
            <person name="Rozas J."/>
            <person name="Tranchant-Dubreuil C."/>
            <person name="VanBuren R."/>
            <person name="Zhang Q."/>
            <person name="Andrade A.C."/>
            <person name="Argout X."/>
            <person name="Bertrand B."/>
            <person name="de Kochko A."/>
            <person name="Graziosi G."/>
            <person name="Henry R.J."/>
            <person name="Jayarama X."/>
            <person name="Ming R."/>
            <person name="Nagai C."/>
            <person name="Rounsley S."/>
            <person name="Sankoff D."/>
            <person name="Giuliano G."/>
            <person name="Albert V.A."/>
            <person name="Wincker P."/>
            <person name="Lashermes P."/>
        </authorList>
    </citation>
    <scope>NUCLEOTIDE SEQUENCE [LARGE SCALE GENOMIC DNA]</scope>
    <source>
        <strain evidence="6">cv. DH200-94</strain>
    </source>
</reference>
<dbReference type="GO" id="GO:0008270">
    <property type="term" value="F:zinc ion binding"/>
    <property type="evidence" value="ECO:0007669"/>
    <property type="project" value="InterPro"/>
</dbReference>
<dbReference type="STRING" id="49390.A0A068TU21"/>
<evidence type="ECO:0000256" key="1">
    <source>
        <dbReference type="ARBA" id="ARBA00006643"/>
    </source>
</evidence>
<dbReference type="Gramene" id="CDO99542">
    <property type="protein sequence ID" value="CDO99542"/>
    <property type="gene ID" value="GSCOC_T00029169001"/>
</dbReference>
<proteinExistence type="inferred from homology"/>
<organism evidence="5 6">
    <name type="scientific">Coffea canephora</name>
    <name type="common">Robusta coffee</name>
    <dbReference type="NCBI Taxonomy" id="49390"/>
    <lineage>
        <taxon>Eukaryota</taxon>
        <taxon>Viridiplantae</taxon>
        <taxon>Streptophyta</taxon>
        <taxon>Embryophyta</taxon>
        <taxon>Tracheophyta</taxon>
        <taxon>Spermatophyta</taxon>
        <taxon>Magnoliopsida</taxon>
        <taxon>eudicotyledons</taxon>
        <taxon>Gunneridae</taxon>
        <taxon>Pentapetalae</taxon>
        <taxon>asterids</taxon>
        <taxon>lamiids</taxon>
        <taxon>Gentianales</taxon>
        <taxon>Rubiaceae</taxon>
        <taxon>Ixoroideae</taxon>
        <taxon>Gardenieae complex</taxon>
        <taxon>Bertiereae - Coffeeae clade</taxon>
        <taxon>Coffeeae</taxon>
        <taxon>Coffea</taxon>
    </lineage>
</organism>
<dbReference type="GO" id="GO:0003723">
    <property type="term" value="F:RNA binding"/>
    <property type="evidence" value="ECO:0007669"/>
    <property type="project" value="InterPro"/>
</dbReference>
<name>A0A068TU21_COFCA</name>
<gene>
    <name evidence="5" type="ORF">GSCOC_T00029169001</name>
</gene>
<dbReference type="EMBL" id="HG739088">
    <property type="protein sequence ID" value="CDO99542.1"/>
    <property type="molecule type" value="Genomic_DNA"/>
</dbReference>
<dbReference type="Pfam" id="PF14432">
    <property type="entry name" value="DYW_deaminase"/>
    <property type="match status" value="1"/>
</dbReference>
<dbReference type="PhylomeDB" id="A0A068TU21"/>
<dbReference type="PANTHER" id="PTHR47926">
    <property type="entry name" value="PENTATRICOPEPTIDE REPEAT-CONTAINING PROTEIN"/>
    <property type="match status" value="1"/>
</dbReference>
<keyword evidence="6" id="KW-1185">Reference proteome</keyword>
<feature type="repeat" description="PPR" evidence="3">
    <location>
        <begin position="322"/>
        <end position="356"/>
    </location>
</feature>
<protein>
    <recommendedName>
        <fullName evidence="4">DYW domain-containing protein</fullName>
    </recommendedName>
</protein>
<dbReference type="PANTHER" id="PTHR47926:SF355">
    <property type="entry name" value="DYW DOMAIN-CONTAINING PROTEIN"/>
    <property type="match status" value="1"/>
</dbReference>
<evidence type="ECO:0000313" key="5">
    <source>
        <dbReference type="EMBL" id="CDO99542.1"/>
    </source>
</evidence>
<dbReference type="Proteomes" id="UP000295252">
    <property type="component" value="Chromosome IV"/>
</dbReference>
<feature type="repeat" description="PPR" evidence="3">
    <location>
        <begin position="186"/>
        <end position="220"/>
    </location>
</feature>
<dbReference type="FunCoup" id="A0A068TU21">
    <property type="interactions" value="215"/>
</dbReference>
<dbReference type="InterPro" id="IPR032867">
    <property type="entry name" value="DYW_dom"/>
</dbReference>
<keyword evidence="2" id="KW-0677">Repeat</keyword>
<accession>A0A068TU21</accession>
<dbReference type="Pfam" id="PF13041">
    <property type="entry name" value="PPR_2"/>
    <property type="match status" value="2"/>
</dbReference>
<evidence type="ECO:0000259" key="4">
    <source>
        <dbReference type="Pfam" id="PF14432"/>
    </source>
</evidence>
<dbReference type="Pfam" id="PF01535">
    <property type="entry name" value="PPR"/>
    <property type="match status" value="1"/>
</dbReference>
<dbReference type="OrthoDB" id="185373at2759"/>
<feature type="domain" description="DYW" evidence="4">
    <location>
        <begin position="502"/>
        <end position="594"/>
    </location>
</feature>
<dbReference type="InterPro" id="IPR011990">
    <property type="entry name" value="TPR-like_helical_dom_sf"/>
</dbReference>
<dbReference type="InterPro" id="IPR002885">
    <property type="entry name" value="PPR_rpt"/>
</dbReference>
<evidence type="ECO:0000256" key="3">
    <source>
        <dbReference type="PROSITE-ProRule" id="PRU00708"/>
    </source>
</evidence>
<evidence type="ECO:0000313" key="6">
    <source>
        <dbReference type="Proteomes" id="UP000295252"/>
    </source>
</evidence>
<dbReference type="OMA" id="FYQMRES"/>
<dbReference type="NCBIfam" id="TIGR00756">
    <property type="entry name" value="PPR"/>
    <property type="match status" value="2"/>
</dbReference>
<dbReference type="GO" id="GO:0009451">
    <property type="term" value="P:RNA modification"/>
    <property type="evidence" value="ECO:0007669"/>
    <property type="project" value="InterPro"/>
</dbReference>
<dbReference type="InParanoid" id="A0A068TU21"/>
<sequence length="594" mass="66238">MNAKLSQQPDTFGFNGNRTLAQTSPYQILLRAGSHLKLLKQVHAHIITTGRNHHLPLLTKLATSAISSGAILYAQKLFLRAPTVDGFLLSSLITAASKFHFPLQTVLFYRHMLARNISPTNYTYTSVIKACAQLQDPRTGRVVHCHILTNGFSLDQFVEAALVSFYAKIRELKFARKMFDEMPQKSIVSWNSMISGYEQNGFADEAIMLFAKMRELGVQFDSATLVSVLSACADTGALELGSWVHDYVKSNPISLDVVLGTALIHMYAKCGNVRKAQGVFELMDEPNVMAWTAMISGYGMHGFGKEAIDLFRLMINQGIYPNEITFVAVLSACAHAGLVQAGREAFAIMKNYGMMPGTEHHVCMVDMFGRMGLLSEAYHYIKDLFPVQPAPAVWTAMLGACKLHKNYDLGVEVADNLFAAEPDNAGHYVLLSNMYALAGQMERVEMVRNAAISKELKKPAGYSVIEIDQKAHLFSTGGMPHPESMAILQFLDELVQQIKAAGYVPVSEAIMHELEEEEKECALRYHSEKFAVAFGLLKTRQGVPIRIVKNLRICEDCHMAIKYISLVSKREICVRDKLRFHHFKDGSCSCKDFW</sequence>
<dbReference type="Pfam" id="PF20431">
    <property type="entry name" value="E_motif"/>
    <property type="match status" value="1"/>
</dbReference>
<comment type="similarity">
    <text evidence="1">Belongs to the PPR family. PCMP-H subfamily.</text>
</comment>
<feature type="repeat" description="PPR" evidence="3">
    <location>
        <begin position="287"/>
        <end position="321"/>
    </location>
</feature>
<dbReference type="AlphaFoldDB" id="A0A068TU21"/>
<dbReference type="GO" id="GO:0031425">
    <property type="term" value="P:chloroplast RNA processing"/>
    <property type="evidence" value="ECO:0007669"/>
    <property type="project" value="UniProtKB-ARBA"/>
</dbReference>
<dbReference type="FunFam" id="1.25.40.10:FF:001050">
    <property type="entry name" value="Pentatricopeptide repeat-containing protein At2g33760"/>
    <property type="match status" value="1"/>
</dbReference>
<dbReference type="InterPro" id="IPR046960">
    <property type="entry name" value="PPR_At4g14850-like_plant"/>
</dbReference>
<dbReference type="FunFam" id="1.25.40.10:FF:000682">
    <property type="entry name" value="Pentatricopeptide repeat-containing protein At3g16610"/>
    <property type="match status" value="1"/>
</dbReference>
<dbReference type="FunFam" id="1.25.40.10:FF:000231">
    <property type="entry name" value="Pentatricopeptide repeat-containing protein chloroplastic"/>
    <property type="match status" value="1"/>
</dbReference>
<evidence type="ECO:0000256" key="2">
    <source>
        <dbReference type="ARBA" id="ARBA00022737"/>
    </source>
</evidence>